<dbReference type="Gene3D" id="3.20.80.10">
    <property type="entry name" value="Regulatory factor, effector binding domain"/>
    <property type="match status" value="1"/>
</dbReference>
<organism evidence="2 3">
    <name type="scientific">Sinorhizobium americanum</name>
    <dbReference type="NCBI Taxonomy" id="194963"/>
    <lineage>
        <taxon>Bacteria</taxon>
        <taxon>Pseudomonadati</taxon>
        <taxon>Pseudomonadota</taxon>
        <taxon>Alphaproteobacteria</taxon>
        <taxon>Hyphomicrobiales</taxon>
        <taxon>Rhizobiaceae</taxon>
        <taxon>Sinorhizobium/Ensifer group</taxon>
        <taxon>Sinorhizobium</taxon>
    </lineage>
</organism>
<dbReference type="EMBL" id="CP013107">
    <property type="protein sequence ID" value="APG91308.1"/>
    <property type="molecule type" value="Genomic_DNA"/>
</dbReference>
<dbReference type="SUPFAM" id="SSF55136">
    <property type="entry name" value="Probable bacterial effector-binding domain"/>
    <property type="match status" value="1"/>
</dbReference>
<dbReference type="PANTHER" id="PTHR40055">
    <property type="entry name" value="TRANSCRIPTIONAL REGULATOR YGIV-RELATED"/>
    <property type="match status" value="1"/>
</dbReference>
<evidence type="ECO:0000313" key="3">
    <source>
        <dbReference type="Proteomes" id="UP000182306"/>
    </source>
</evidence>
<protein>
    <submittedName>
        <fullName evidence="2">AraC family transcriptional regulator</fullName>
    </submittedName>
</protein>
<dbReference type="STRING" id="194963.SAMCFNEI73_Ch2022"/>
<evidence type="ECO:0000313" key="2">
    <source>
        <dbReference type="EMBL" id="APG91308.1"/>
    </source>
</evidence>
<feature type="domain" description="GyrI-like small molecule binding" evidence="1">
    <location>
        <begin position="3"/>
        <end position="44"/>
    </location>
</feature>
<dbReference type="InterPro" id="IPR029442">
    <property type="entry name" value="GyrI-like"/>
</dbReference>
<gene>
    <name evidence="2" type="ORF">SAMCFNEI73_Ch2022</name>
</gene>
<evidence type="ECO:0000259" key="1">
    <source>
        <dbReference type="Pfam" id="PF06445"/>
    </source>
</evidence>
<keyword evidence="3" id="KW-1185">Reference proteome</keyword>
<reference evidence="2 3" key="1">
    <citation type="submission" date="2015-10" db="EMBL/GenBank/DDBJ databases">
        <title>Genomic differences between typical nodule nitrogen-fixing rhizobial strains and those coming from bean seeds.</title>
        <authorList>
            <person name="Peralta H."/>
            <person name="Aguilar-Vera A."/>
            <person name="Diaz R."/>
            <person name="Mora Y."/>
            <person name="Martinez-Batallar G."/>
            <person name="Salazar E."/>
            <person name="Vargas-Lagunas C."/>
            <person name="Encarnacion S."/>
            <person name="Girard L."/>
            <person name="Mora J."/>
        </authorList>
    </citation>
    <scope>NUCLEOTIDE SEQUENCE [LARGE SCALE GENOMIC DNA]</scope>
    <source>
        <strain evidence="2 3">CFNEI 73</strain>
    </source>
</reference>
<dbReference type="PANTHER" id="PTHR40055:SF1">
    <property type="entry name" value="TRANSCRIPTIONAL REGULATOR YGIV-RELATED"/>
    <property type="match status" value="1"/>
</dbReference>
<dbReference type="InterPro" id="IPR050908">
    <property type="entry name" value="SmbC-like"/>
</dbReference>
<dbReference type="AlphaFoldDB" id="A0A1L3LMI6"/>
<proteinExistence type="predicted"/>
<sequence>MAYGTWLPNSGREIRDSIMFEKYLNNPREVAPTELLTEIYLPLK</sequence>
<accession>A0A1L3LMI6</accession>
<dbReference type="Pfam" id="PF06445">
    <property type="entry name" value="GyrI-like"/>
    <property type="match status" value="1"/>
</dbReference>
<dbReference type="InterPro" id="IPR011256">
    <property type="entry name" value="Reg_factor_effector_dom_sf"/>
</dbReference>
<dbReference type="Proteomes" id="UP000182306">
    <property type="component" value="Chromosome"/>
</dbReference>
<dbReference type="KEGG" id="same:SAMCFNEI73_Ch2022"/>
<name>A0A1L3LMI6_9HYPH</name>